<keyword evidence="1" id="KW-0812">Transmembrane</keyword>
<dbReference type="HOGENOM" id="CLU_1653504_0_0_1"/>
<dbReference type="Proteomes" id="UP000053259">
    <property type="component" value="Unassembled WGS sequence"/>
</dbReference>
<dbReference type="RefSeq" id="XP_016211307.1">
    <property type="nucleotide sequence ID" value="XM_016360935.1"/>
</dbReference>
<gene>
    <name evidence="2" type="ORF">PV09_07196</name>
</gene>
<evidence type="ECO:0000313" key="3">
    <source>
        <dbReference type="Proteomes" id="UP000053259"/>
    </source>
</evidence>
<sequence>MDVDSTTLSYISNANHQSMLSYLANITSSLTSLLDYLIFFSHFSLRLSLFLVSSISLLSLSFACTSSKMHFTSFLTLALSTLAAAKPYYGQYDWANTTLPSNYTGAPCKSSSTSGAAYPTGTGSPSKTTALPVFTGAAFKPQSEMLGLMLAIGGGVVMLA</sequence>
<dbReference type="VEuPathDB" id="FungiDB:PV09_07196"/>
<evidence type="ECO:0000256" key="1">
    <source>
        <dbReference type="SAM" id="Phobius"/>
    </source>
</evidence>
<accession>A0A0D2A3N1</accession>
<name>A0A0D2A3N1_9PEZI</name>
<feature type="transmembrane region" description="Helical" evidence="1">
    <location>
        <begin position="45"/>
        <end position="64"/>
    </location>
</feature>
<keyword evidence="1" id="KW-0472">Membrane</keyword>
<dbReference type="InParanoid" id="A0A0D2A3N1"/>
<organism evidence="2 3">
    <name type="scientific">Verruconis gallopava</name>
    <dbReference type="NCBI Taxonomy" id="253628"/>
    <lineage>
        <taxon>Eukaryota</taxon>
        <taxon>Fungi</taxon>
        <taxon>Dikarya</taxon>
        <taxon>Ascomycota</taxon>
        <taxon>Pezizomycotina</taxon>
        <taxon>Dothideomycetes</taxon>
        <taxon>Pleosporomycetidae</taxon>
        <taxon>Venturiales</taxon>
        <taxon>Sympoventuriaceae</taxon>
        <taxon>Verruconis</taxon>
    </lineage>
</organism>
<evidence type="ECO:0000313" key="2">
    <source>
        <dbReference type="EMBL" id="KIW01438.1"/>
    </source>
</evidence>
<proteinExistence type="predicted"/>
<dbReference type="EMBL" id="KN847555">
    <property type="protein sequence ID" value="KIW01438.1"/>
    <property type="molecule type" value="Genomic_DNA"/>
</dbReference>
<dbReference type="AlphaFoldDB" id="A0A0D2A3N1"/>
<keyword evidence="3" id="KW-1185">Reference proteome</keyword>
<reference evidence="2 3" key="1">
    <citation type="submission" date="2015-01" db="EMBL/GenBank/DDBJ databases">
        <title>The Genome Sequence of Ochroconis gallopava CBS43764.</title>
        <authorList>
            <consortium name="The Broad Institute Genomics Platform"/>
            <person name="Cuomo C."/>
            <person name="de Hoog S."/>
            <person name="Gorbushina A."/>
            <person name="Stielow B."/>
            <person name="Teixiera M."/>
            <person name="Abouelleil A."/>
            <person name="Chapman S.B."/>
            <person name="Priest M."/>
            <person name="Young S.K."/>
            <person name="Wortman J."/>
            <person name="Nusbaum C."/>
            <person name="Birren B."/>
        </authorList>
    </citation>
    <scope>NUCLEOTIDE SEQUENCE [LARGE SCALE GENOMIC DNA]</scope>
    <source>
        <strain evidence="2 3">CBS 43764</strain>
    </source>
</reference>
<dbReference type="GeneID" id="27315169"/>
<protein>
    <submittedName>
        <fullName evidence="2">Uncharacterized protein</fullName>
    </submittedName>
</protein>
<keyword evidence="1" id="KW-1133">Transmembrane helix</keyword>